<keyword evidence="2" id="KW-1185">Reference proteome</keyword>
<evidence type="ECO:0000313" key="1">
    <source>
        <dbReference type="EMBL" id="MFD0920698.1"/>
    </source>
</evidence>
<sequence length="153" mass="17192">MDRTEFLRYADRALDRLAGIVTDLGDETANLRPDLPGANSPYQILIHCLGVVEWWIGHVVADRAVARDRAAEFTATGPVGEVGARVEEAKRTLRSDLAALDPEREVHPEHRSWIPADVRMTHDTVLLHVLEELYQHLGQLEITRDVLRTGRTA</sequence>
<dbReference type="Gene3D" id="1.20.120.450">
    <property type="entry name" value="dinb family like domain"/>
    <property type="match status" value="1"/>
</dbReference>
<dbReference type="RefSeq" id="WP_263253827.1">
    <property type="nucleotide sequence ID" value="NZ_BAABLT010000006.1"/>
</dbReference>
<reference evidence="2" key="1">
    <citation type="journal article" date="2019" name="Int. J. Syst. Evol. Microbiol.">
        <title>The Global Catalogue of Microorganisms (GCM) 10K type strain sequencing project: providing services to taxonomists for standard genome sequencing and annotation.</title>
        <authorList>
            <consortium name="The Broad Institute Genomics Platform"/>
            <consortium name="The Broad Institute Genome Sequencing Center for Infectious Disease"/>
            <person name="Wu L."/>
            <person name="Ma J."/>
        </authorList>
    </citation>
    <scope>NUCLEOTIDE SEQUENCE [LARGE SCALE GENOMIC DNA]</scope>
    <source>
        <strain evidence="2">CCUG 56401</strain>
    </source>
</reference>
<gene>
    <name evidence="1" type="ORF">ACFQ16_13165</name>
</gene>
<dbReference type="EMBL" id="JBHTIW010000008">
    <property type="protein sequence ID" value="MFD0920698.1"/>
    <property type="molecule type" value="Genomic_DNA"/>
</dbReference>
<accession>A0ABW3FSP8</accession>
<dbReference type="Pfam" id="PF04978">
    <property type="entry name" value="MST"/>
    <property type="match status" value="1"/>
</dbReference>
<dbReference type="InterPro" id="IPR007061">
    <property type="entry name" value="MST-like"/>
</dbReference>
<dbReference type="Proteomes" id="UP001597018">
    <property type="component" value="Unassembled WGS sequence"/>
</dbReference>
<comment type="caution">
    <text evidence="1">The sequence shown here is derived from an EMBL/GenBank/DDBJ whole genome shotgun (WGS) entry which is preliminary data.</text>
</comment>
<dbReference type="SUPFAM" id="SSF109854">
    <property type="entry name" value="DinB/YfiT-like putative metalloenzymes"/>
    <property type="match status" value="1"/>
</dbReference>
<proteinExistence type="predicted"/>
<name>A0ABW3FSP8_9PSEU</name>
<organism evidence="1 2">
    <name type="scientific">Saccharopolyspora rosea</name>
    <dbReference type="NCBI Taxonomy" id="524884"/>
    <lineage>
        <taxon>Bacteria</taxon>
        <taxon>Bacillati</taxon>
        <taxon>Actinomycetota</taxon>
        <taxon>Actinomycetes</taxon>
        <taxon>Pseudonocardiales</taxon>
        <taxon>Pseudonocardiaceae</taxon>
        <taxon>Saccharopolyspora</taxon>
    </lineage>
</organism>
<protein>
    <submittedName>
        <fullName evidence="1">DinB family protein</fullName>
    </submittedName>
</protein>
<dbReference type="InterPro" id="IPR034660">
    <property type="entry name" value="DinB/YfiT-like"/>
</dbReference>
<evidence type="ECO:0000313" key="2">
    <source>
        <dbReference type="Proteomes" id="UP001597018"/>
    </source>
</evidence>